<protein>
    <submittedName>
        <fullName evidence="2">Uncharacterized protein</fullName>
    </submittedName>
</protein>
<evidence type="ECO:0000256" key="1">
    <source>
        <dbReference type="SAM" id="Coils"/>
    </source>
</evidence>
<dbReference type="EMBL" id="PKMF04000407">
    <property type="protein sequence ID" value="KAK7833428.1"/>
    <property type="molecule type" value="Genomic_DNA"/>
</dbReference>
<dbReference type="AlphaFoldDB" id="A0AAW0K3G1"/>
<dbReference type="Proteomes" id="UP000237347">
    <property type="component" value="Unassembled WGS sequence"/>
</dbReference>
<keyword evidence="3" id="KW-1185">Reference proteome</keyword>
<proteinExistence type="predicted"/>
<keyword evidence="1" id="KW-0175">Coiled coil</keyword>
<evidence type="ECO:0000313" key="2">
    <source>
        <dbReference type="EMBL" id="KAK7833428.1"/>
    </source>
</evidence>
<sequence length="170" mass="19987">MADEISNVFSHVKLNEDNIENDMMDVESNENNIENEIMELNEMVETKRNMATFQGMKYVKMYHVEKDFTKVENVYSTNSTMGFGVLETHEIFNFNSCYSPKTQSRTHKNRRSSLADLHRHQGRFTHLSNMYQQRDLLCRDPEAPTKSEETLISSNPKRKLLHPFLYSLNL</sequence>
<feature type="coiled-coil region" evidence="1">
    <location>
        <begin position="16"/>
        <end position="50"/>
    </location>
</feature>
<accession>A0AAW0K3G1</accession>
<evidence type="ECO:0000313" key="3">
    <source>
        <dbReference type="Proteomes" id="UP000237347"/>
    </source>
</evidence>
<name>A0AAW0K3G1_QUESU</name>
<organism evidence="2 3">
    <name type="scientific">Quercus suber</name>
    <name type="common">Cork oak</name>
    <dbReference type="NCBI Taxonomy" id="58331"/>
    <lineage>
        <taxon>Eukaryota</taxon>
        <taxon>Viridiplantae</taxon>
        <taxon>Streptophyta</taxon>
        <taxon>Embryophyta</taxon>
        <taxon>Tracheophyta</taxon>
        <taxon>Spermatophyta</taxon>
        <taxon>Magnoliopsida</taxon>
        <taxon>eudicotyledons</taxon>
        <taxon>Gunneridae</taxon>
        <taxon>Pentapetalae</taxon>
        <taxon>rosids</taxon>
        <taxon>fabids</taxon>
        <taxon>Fagales</taxon>
        <taxon>Fagaceae</taxon>
        <taxon>Quercus</taxon>
    </lineage>
</organism>
<reference evidence="2 3" key="1">
    <citation type="journal article" date="2018" name="Sci. Data">
        <title>The draft genome sequence of cork oak.</title>
        <authorList>
            <person name="Ramos A.M."/>
            <person name="Usie A."/>
            <person name="Barbosa P."/>
            <person name="Barros P.M."/>
            <person name="Capote T."/>
            <person name="Chaves I."/>
            <person name="Simoes F."/>
            <person name="Abreu I."/>
            <person name="Carrasquinho I."/>
            <person name="Faro C."/>
            <person name="Guimaraes J.B."/>
            <person name="Mendonca D."/>
            <person name="Nobrega F."/>
            <person name="Rodrigues L."/>
            <person name="Saibo N.J.M."/>
            <person name="Varela M.C."/>
            <person name="Egas C."/>
            <person name="Matos J."/>
            <person name="Miguel C.M."/>
            <person name="Oliveira M.M."/>
            <person name="Ricardo C.P."/>
            <person name="Goncalves S."/>
        </authorList>
    </citation>
    <scope>NUCLEOTIDE SEQUENCE [LARGE SCALE GENOMIC DNA]</scope>
    <source>
        <strain evidence="3">cv. HL8</strain>
    </source>
</reference>
<comment type="caution">
    <text evidence="2">The sequence shown here is derived from an EMBL/GenBank/DDBJ whole genome shotgun (WGS) entry which is preliminary data.</text>
</comment>
<gene>
    <name evidence="2" type="ORF">CFP56_025641</name>
</gene>